<dbReference type="FunFam" id="1.10.220.10:FF:000002">
    <property type="entry name" value="Annexin"/>
    <property type="match status" value="1"/>
</dbReference>
<dbReference type="VEuPathDB" id="VectorBase:ISCI022221"/>
<dbReference type="PANTHER" id="PTHR10502:SF233">
    <property type="entry name" value="ANNEXIN B9"/>
    <property type="match status" value="1"/>
</dbReference>
<dbReference type="GO" id="GO:0005886">
    <property type="term" value="C:plasma membrane"/>
    <property type="evidence" value="ECO:0000318"/>
    <property type="project" value="GO_Central"/>
</dbReference>
<evidence type="ECO:0000256" key="2">
    <source>
        <dbReference type="ARBA" id="ARBA00022737"/>
    </source>
</evidence>
<dbReference type="STRING" id="6945.B7QCG4"/>
<dbReference type="FunCoup" id="B7QCG4">
    <property type="interactions" value="1257"/>
</dbReference>
<dbReference type="InterPro" id="IPR018502">
    <property type="entry name" value="Annexin_repeat"/>
</dbReference>
<dbReference type="VEuPathDB" id="VectorBase:ISCP_006625"/>
<accession>B7QCG4</accession>
<name>B7QCG4_IXOSC</name>
<dbReference type="PRINTS" id="PR00196">
    <property type="entry name" value="ANNEXIN"/>
</dbReference>
<reference evidence="8" key="2">
    <citation type="submission" date="2020-05" db="UniProtKB">
        <authorList>
            <consortium name="EnsemblMetazoa"/>
        </authorList>
    </citation>
    <scope>IDENTIFICATION</scope>
    <source>
        <strain evidence="8">wikel</strain>
    </source>
</reference>
<evidence type="ECO:0000256" key="1">
    <source>
        <dbReference type="ARBA" id="ARBA00007831"/>
    </source>
</evidence>
<dbReference type="InterPro" id="IPR037104">
    <property type="entry name" value="Annexin_sf"/>
</dbReference>
<dbReference type="EMBL" id="ABJB010851322">
    <property type="status" value="NOT_ANNOTATED_CDS"/>
    <property type="molecule type" value="Genomic_DNA"/>
</dbReference>
<keyword evidence="3 6" id="KW-0106">Calcium</keyword>
<evidence type="ECO:0000313" key="8">
    <source>
        <dbReference type="EnsemblMetazoa" id="ISCW022221-PA"/>
    </source>
</evidence>
<organism>
    <name type="scientific">Ixodes scapularis</name>
    <name type="common">Black-legged tick</name>
    <name type="synonym">Deer tick</name>
    <dbReference type="NCBI Taxonomy" id="6945"/>
    <lineage>
        <taxon>Eukaryota</taxon>
        <taxon>Metazoa</taxon>
        <taxon>Ecdysozoa</taxon>
        <taxon>Arthropoda</taxon>
        <taxon>Chelicerata</taxon>
        <taxon>Arachnida</taxon>
        <taxon>Acari</taxon>
        <taxon>Parasitiformes</taxon>
        <taxon>Ixodida</taxon>
        <taxon>Ixodoidea</taxon>
        <taxon>Ixodidae</taxon>
        <taxon>Ixodinae</taxon>
        <taxon>Ixodes</taxon>
    </lineage>
</organism>
<dbReference type="EMBL" id="ABJB010111581">
    <property type="status" value="NOT_ANNOTATED_CDS"/>
    <property type="molecule type" value="Genomic_DNA"/>
</dbReference>
<dbReference type="FunFam" id="1.10.220.10:FF:000056">
    <property type="entry name" value="Annexin"/>
    <property type="match status" value="1"/>
</dbReference>
<dbReference type="EMBL" id="ABJB010775052">
    <property type="status" value="NOT_ANNOTATED_CDS"/>
    <property type="molecule type" value="Genomic_DNA"/>
</dbReference>
<dbReference type="PANTHER" id="PTHR10502">
    <property type="entry name" value="ANNEXIN"/>
    <property type="match status" value="1"/>
</dbReference>
<dbReference type="PROSITE" id="PS51897">
    <property type="entry name" value="ANNEXIN_2"/>
    <property type="match status" value="3"/>
</dbReference>
<dbReference type="EnsemblMetazoa" id="ISCW022221-RA">
    <property type="protein sequence ID" value="ISCW022221-PA"/>
    <property type="gene ID" value="ISCW022221"/>
</dbReference>
<dbReference type="GO" id="GO:0012506">
    <property type="term" value="C:vesicle membrane"/>
    <property type="evidence" value="ECO:0000318"/>
    <property type="project" value="GO_Central"/>
</dbReference>
<dbReference type="SMART" id="SM00335">
    <property type="entry name" value="ANX"/>
    <property type="match status" value="4"/>
</dbReference>
<dbReference type="VEuPathDB" id="VectorBase:ISCW022221"/>
<dbReference type="GO" id="GO:0005634">
    <property type="term" value="C:nucleus"/>
    <property type="evidence" value="ECO:0000318"/>
    <property type="project" value="GO_Central"/>
</dbReference>
<keyword evidence="5 6" id="KW-0111">Calcium/phospholipid-binding</keyword>
<evidence type="ECO:0000256" key="4">
    <source>
        <dbReference type="ARBA" id="ARBA00023216"/>
    </source>
</evidence>
<dbReference type="EMBL" id="ABJB010661823">
    <property type="status" value="NOT_ANNOTATED_CDS"/>
    <property type="molecule type" value="Genomic_DNA"/>
</dbReference>
<evidence type="ECO:0000256" key="6">
    <source>
        <dbReference type="RuleBase" id="RU003540"/>
    </source>
</evidence>
<dbReference type="SUPFAM" id="SSF47874">
    <property type="entry name" value="Annexin"/>
    <property type="match status" value="1"/>
</dbReference>
<dbReference type="GO" id="GO:0005509">
    <property type="term" value="F:calcium ion binding"/>
    <property type="evidence" value="ECO:0007669"/>
    <property type="project" value="InterPro"/>
</dbReference>
<dbReference type="GO" id="GO:0001786">
    <property type="term" value="F:phosphatidylserine binding"/>
    <property type="evidence" value="ECO:0000318"/>
    <property type="project" value="GO_Central"/>
</dbReference>
<dbReference type="InterPro" id="IPR018252">
    <property type="entry name" value="Annexin_repeat_CS"/>
</dbReference>
<keyword evidence="2 6" id="KW-0677">Repeat</keyword>
<feature type="non-terminal residue" evidence="7">
    <location>
        <position position="1"/>
    </location>
</feature>
<dbReference type="Pfam" id="PF00191">
    <property type="entry name" value="Annexin"/>
    <property type="match status" value="4"/>
</dbReference>
<dbReference type="Proteomes" id="UP000001555">
    <property type="component" value="Unassembled WGS sequence"/>
</dbReference>
<dbReference type="HOGENOM" id="CLU_025300_0_2_1"/>
<gene>
    <name evidence="7" type="ORF">IscW_ISCW022221</name>
</gene>
<keyword evidence="9" id="KW-1185">Reference proteome</keyword>
<dbReference type="EMBL" id="ABJB010849696">
    <property type="status" value="NOT_ANNOTATED_CDS"/>
    <property type="molecule type" value="Genomic_DNA"/>
</dbReference>
<evidence type="ECO:0000313" key="7">
    <source>
        <dbReference type="EMBL" id="EEC16536.1"/>
    </source>
</evidence>
<evidence type="ECO:0000256" key="3">
    <source>
        <dbReference type="ARBA" id="ARBA00022837"/>
    </source>
</evidence>
<dbReference type="GO" id="GO:0005544">
    <property type="term" value="F:calcium-dependent phospholipid binding"/>
    <property type="evidence" value="ECO:0000318"/>
    <property type="project" value="GO_Central"/>
</dbReference>
<dbReference type="PROSITE" id="PS00223">
    <property type="entry name" value="ANNEXIN_1"/>
    <property type="match status" value="1"/>
</dbReference>
<dbReference type="PaxDb" id="6945-B7QCG4"/>
<proteinExistence type="inferred from homology"/>
<dbReference type="GO" id="GO:0032509">
    <property type="term" value="P:endosome transport via multivesicular body sorting pathway"/>
    <property type="evidence" value="ECO:0000318"/>
    <property type="project" value="GO_Central"/>
</dbReference>
<dbReference type="OrthoDB" id="37886at2759"/>
<dbReference type="GO" id="GO:0005737">
    <property type="term" value="C:cytoplasm"/>
    <property type="evidence" value="ECO:0000318"/>
    <property type="project" value="GO_Central"/>
</dbReference>
<dbReference type="EMBL" id="ABJB010837837">
    <property type="status" value="NOT_ANNOTATED_CDS"/>
    <property type="molecule type" value="Genomic_DNA"/>
</dbReference>
<dbReference type="AlphaFoldDB" id="B7QCG4"/>
<dbReference type="EMBL" id="ABJB010558359">
    <property type="status" value="NOT_ANNOTATED_CDS"/>
    <property type="molecule type" value="Genomic_DNA"/>
</dbReference>
<dbReference type="FunFam" id="1.10.220.10:FF:000004">
    <property type="entry name" value="Annexin"/>
    <property type="match status" value="1"/>
</dbReference>
<evidence type="ECO:0000256" key="5">
    <source>
        <dbReference type="ARBA" id="ARBA00023302"/>
    </source>
</evidence>
<dbReference type="InterPro" id="IPR001464">
    <property type="entry name" value="Annexin"/>
</dbReference>
<comment type="domain">
    <text evidence="6">A pair of annexin repeats may form one binding site for calcium and phospholipid.</text>
</comment>
<comment type="similarity">
    <text evidence="1 6">Belongs to the annexin family.</text>
</comment>
<dbReference type="InParanoid" id="B7QCG4"/>
<keyword evidence="4 6" id="KW-0041">Annexin</keyword>
<dbReference type="EMBL" id="DS907465">
    <property type="protein sequence ID" value="EEC16536.1"/>
    <property type="molecule type" value="Genomic_DNA"/>
</dbReference>
<sequence>DSEPLFVGCVSRWEQQGTIRPHRNFNAVEDANALRKAMKGFGTDEKAIIAILCKRSSDQRMQIVAMYKQCHGRDLIGDIKSELRGRFEDVMVGLLYPMHEYLARELRRAIAGLGTDEDCLVEILCTRSNSDINAIKQVYQQIQVRIKYAIEIKLKIPFIRLTINLQLKRTIKINTVIETLRMLGAQLLHQAGAARWGTDESTFNRILASQSYEQLKLVFREYHALTNHTIMEAINSEMSGDLRAAFLAIGIRTPVWGIKLQSCSRPNTPKGHSSHIGGMGTSDKALVRIIVSRCEIDLVQIKEEYQRNFNVPLENAIQ</sequence>
<dbReference type="Gene3D" id="1.10.220.10">
    <property type="entry name" value="Annexin"/>
    <property type="match status" value="4"/>
</dbReference>
<feature type="non-terminal residue" evidence="7">
    <location>
        <position position="318"/>
    </location>
</feature>
<protein>
    <recommendedName>
        <fullName evidence="6">Annexin</fullName>
    </recommendedName>
</protein>
<evidence type="ECO:0000313" key="9">
    <source>
        <dbReference type="Proteomes" id="UP000001555"/>
    </source>
</evidence>
<reference evidence="7 9" key="1">
    <citation type="submission" date="2008-03" db="EMBL/GenBank/DDBJ databases">
        <title>Annotation of Ixodes scapularis.</title>
        <authorList>
            <consortium name="Ixodes scapularis Genome Project Consortium"/>
            <person name="Caler E."/>
            <person name="Hannick L.I."/>
            <person name="Bidwell S."/>
            <person name="Joardar V."/>
            <person name="Thiagarajan M."/>
            <person name="Amedeo P."/>
            <person name="Galinsky K.J."/>
            <person name="Schobel S."/>
            <person name="Inman J."/>
            <person name="Hostetler J."/>
            <person name="Miller J."/>
            <person name="Hammond M."/>
            <person name="Megy K."/>
            <person name="Lawson D."/>
            <person name="Kodira C."/>
            <person name="Sutton G."/>
            <person name="Meyer J."/>
            <person name="Hill C.A."/>
            <person name="Birren B."/>
            <person name="Nene V."/>
            <person name="Collins F."/>
            <person name="Alarcon-Chaidez F."/>
            <person name="Wikel S."/>
            <person name="Strausberg R."/>
        </authorList>
    </citation>
    <scope>NUCLEOTIDE SEQUENCE [LARGE SCALE GENOMIC DNA]</scope>
    <source>
        <strain evidence="9">Wikel</strain>
        <strain evidence="7">Wikel colony</strain>
    </source>
</reference>